<evidence type="ECO:0000313" key="4">
    <source>
        <dbReference type="Proteomes" id="UP000238325"/>
    </source>
</evidence>
<proteinExistence type="predicted"/>
<dbReference type="Proteomes" id="UP000238534">
    <property type="component" value="Unassembled WGS sequence"/>
</dbReference>
<feature type="transmembrane region" description="Helical" evidence="1">
    <location>
        <begin position="83"/>
        <end position="101"/>
    </location>
</feature>
<name>A0A2S9CZB9_CHRCI</name>
<evidence type="ECO:0000256" key="1">
    <source>
        <dbReference type="SAM" id="Phobius"/>
    </source>
</evidence>
<accession>A0A2S9CZB9</accession>
<keyword evidence="1" id="KW-1133">Transmembrane helix</keyword>
<protein>
    <submittedName>
        <fullName evidence="2">Uncharacterized protein</fullName>
    </submittedName>
</protein>
<reference evidence="4 5" key="1">
    <citation type="submission" date="2017-09" db="EMBL/GenBank/DDBJ databases">
        <title>Genomic, metabolic, and phenotypic characteristics of bacterial isolates from the natural microbiome of the model nematode Caenorhabditis elegans.</title>
        <authorList>
            <person name="Zimmermann J."/>
            <person name="Obeng N."/>
            <person name="Yang W."/>
            <person name="Obeng O."/>
            <person name="Kissoyan K."/>
            <person name="Pees B."/>
            <person name="Dirksen P."/>
            <person name="Hoppner M."/>
            <person name="Franke A."/>
            <person name="Rosenstiel P."/>
            <person name="Leippe M."/>
            <person name="Dierking K."/>
            <person name="Kaleta C."/>
            <person name="Schulenburg H."/>
        </authorList>
    </citation>
    <scope>NUCLEOTIDE SEQUENCE [LARGE SCALE GENOMIC DNA]</scope>
    <source>
        <strain evidence="2 5">MYb25</strain>
        <strain evidence="3 4">MYb44</strain>
    </source>
</reference>
<organism evidence="2 5">
    <name type="scientific">Chryseobacterium culicis</name>
    <dbReference type="NCBI Taxonomy" id="680127"/>
    <lineage>
        <taxon>Bacteria</taxon>
        <taxon>Pseudomonadati</taxon>
        <taxon>Bacteroidota</taxon>
        <taxon>Flavobacteriia</taxon>
        <taxon>Flavobacteriales</taxon>
        <taxon>Weeksellaceae</taxon>
        <taxon>Chryseobacterium group</taxon>
        <taxon>Chryseobacterium</taxon>
    </lineage>
</organism>
<evidence type="ECO:0000313" key="2">
    <source>
        <dbReference type="EMBL" id="PRB85824.1"/>
    </source>
</evidence>
<keyword evidence="1" id="KW-0472">Membrane</keyword>
<comment type="caution">
    <text evidence="2">The sequence shown here is derived from an EMBL/GenBank/DDBJ whole genome shotgun (WGS) entry which is preliminary data.</text>
</comment>
<gene>
    <name evidence="2" type="ORF">CQ022_06110</name>
    <name evidence="3" type="ORF">CQ033_06875</name>
</gene>
<dbReference type="OrthoDB" id="1260421at2"/>
<dbReference type="EMBL" id="PCPP01000001">
    <property type="protein sequence ID" value="PRB85824.1"/>
    <property type="molecule type" value="Genomic_DNA"/>
</dbReference>
<sequence length="140" mass="16471">MFPFTYTFEREIIGDKTSDEVIYTVRDLLREKKVQNILYGHGFVSFDEGFPRARSNNDYLSLIDEGAFTYNEKTKILTYKVKLWKLHLFALVFLIITMIYFEGFFGKLLPVFGLLINHLFSYFGSQGLIEEIVHKLNYLS</sequence>
<dbReference type="EMBL" id="PCPH01000002">
    <property type="protein sequence ID" value="PRB90452.1"/>
    <property type="molecule type" value="Genomic_DNA"/>
</dbReference>
<dbReference type="AlphaFoldDB" id="A0A2S9CZB9"/>
<dbReference type="Proteomes" id="UP000238325">
    <property type="component" value="Unassembled WGS sequence"/>
</dbReference>
<keyword evidence="4" id="KW-1185">Reference proteome</keyword>
<dbReference type="RefSeq" id="WP_105681868.1">
    <property type="nucleotide sequence ID" value="NZ_JBBGZD010000001.1"/>
</dbReference>
<evidence type="ECO:0000313" key="5">
    <source>
        <dbReference type="Proteomes" id="UP000238534"/>
    </source>
</evidence>
<evidence type="ECO:0000313" key="3">
    <source>
        <dbReference type="EMBL" id="PRB90452.1"/>
    </source>
</evidence>
<keyword evidence="1" id="KW-0812">Transmembrane</keyword>